<dbReference type="InterPro" id="IPR051121">
    <property type="entry name" value="FAH"/>
</dbReference>
<dbReference type="GO" id="GO:0050163">
    <property type="term" value="F:oxaloacetate tautomerase activity"/>
    <property type="evidence" value="ECO:0007669"/>
    <property type="project" value="UniProtKB-ARBA"/>
</dbReference>
<evidence type="ECO:0000259" key="3">
    <source>
        <dbReference type="Pfam" id="PF01557"/>
    </source>
</evidence>
<dbReference type="GO" id="GO:0006107">
    <property type="term" value="P:oxaloacetate metabolic process"/>
    <property type="evidence" value="ECO:0007669"/>
    <property type="project" value="UniProtKB-ARBA"/>
</dbReference>
<gene>
    <name evidence="4" type="ORF">L9F63_004286</name>
</gene>
<dbReference type="FunFam" id="3.90.850.10:FF:000002">
    <property type="entry name" value="2-hydroxyhepta-2,4-diene-1,7-dioate isomerase"/>
    <property type="match status" value="1"/>
</dbReference>
<dbReference type="GO" id="GO:0046872">
    <property type="term" value="F:metal ion binding"/>
    <property type="evidence" value="ECO:0007669"/>
    <property type="project" value="UniProtKB-KW"/>
</dbReference>
<feature type="domain" description="Fumarylacetoacetase-like C-terminal" evidence="3">
    <location>
        <begin position="205"/>
        <end position="410"/>
    </location>
</feature>
<evidence type="ECO:0000313" key="4">
    <source>
        <dbReference type="EMBL" id="KAJ9580049.1"/>
    </source>
</evidence>
<evidence type="ECO:0000256" key="2">
    <source>
        <dbReference type="ARBA" id="ARBA00022723"/>
    </source>
</evidence>
<keyword evidence="2" id="KW-0479">Metal-binding</keyword>
<keyword evidence="5" id="KW-1185">Reference proteome</keyword>
<dbReference type="AlphaFoldDB" id="A0AAD8E7X9"/>
<dbReference type="Proteomes" id="UP001233999">
    <property type="component" value="Unassembled WGS sequence"/>
</dbReference>
<reference evidence="4" key="1">
    <citation type="journal article" date="2023" name="IScience">
        <title>Live-bearing cockroach genome reveals convergent evolutionary mechanisms linked to viviparity in insects and beyond.</title>
        <authorList>
            <person name="Fouks B."/>
            <person name="Harrison M.C."/>
            <person name="Mikhailova A.A."/>
            <person name="Marchal E."/>
            <person name="English S."/>
            <person name="Carruthers M."/>
            <person name="Jennings E.C."/>
            <person name="Chiamaka E.L."/>
            <person name="Frigard R.A."/>
            <person name="Pippel M."/>
            <person name="Attardo G.M."/>
            <person name="Benoit J.B."/>
            <person name="Bornberg-Bauer E."/>
            <person name="Tobe S.S."/>
        </authorList>
    </citation>
    <scope>NUCLEOTIDE SEQUENCE</scope>
    <source>
        <strain evidence="4">Stay&amp;Tobe</strain>
    </source>
</reference>
<dbReference type="InterPro" id="IPR036663">
    <property type="entry name" value="Fumarylacetoacetase_C_sf"/>
</dbReference>
<evidence type="ECO:0000313" key="5">
    <source>
        <dbReference type="Proteomes" id="UP001233999"/>
    </source>
</evidence>
<accession>A0AAD8E7X9</accession>
<dbReference type="EMBL" id="JASPKZ010008363">
    <property type="protein sequence ID" value="KAJ9580049.1"/>
    <property type="molecule type" value="Genomic_DNA"/>
</dbReference>
<evidence type="ECO:0000256" key="1">
    <source>
        <dbReference type="ARBA" id="ARBA00010211"/>
    </source>
</evidence>
<dbReference type="PANTHER" id="PTHR42796:SF4">
    <property type="entry name" value="FUMARYLACETOACETATE HYDROLASE DOMAIN-CONTAINING PROTEIN 2A"/>
    <property type="match status" value="1"/>
</dbReference>
<dbReference type="Gene3D" id="3.90.850.10">
    <property type="entry name" value="Fumarylacetoacetase-like, C-terminal domain"/>
    <property type="match status" value="1"/>
</dbReference>
<name>A0AAD8E7X9_DIPPU</name>
<protein>
    <recommendedName>
        <fullName evidence="3">Fumarylacetoacetase-like C-terminal domain-containing protein</fullName>
    </recommendedName>
</protein>
<dbReference type="PANTHER" id="PTHR42796">
    <property type="entry name" value="FUMARYLACETOACETATE HYDROLASE DOMAIN-CONTAINING PROTEIN 2A-RELATED"/>
    <property type="match status" value="1"/>
</dbReference>
<comment type="similarity">
    <text evidence="1">Belongs to the FAH family.</text>
</comment>
<reference evidence="4" key="2">
    <citation type="submission" date="2023-05" db="EMBL/GenBank/DDBJ databases">
        <authorList>
            <person name="Fouks B."/>
        </authorList>
    </citation>
    <scope>NUCLEOTIDE SEQUENCE</scope>
    <source>
        <strain evidence="4">Stay&amp;Tobe</strain>
        <tissue evidence="4">Testes</tissue>
    </source>
</reference>
<sequence>MLAILDMPLYLRFPFDKVRQGQAVPHRQSESEIGYTGLHATHLFLLFTSLELQRMKSRTILRDLIQKVRYENKRNMSLIQTNEKIRTSRLELSLTFSSNKQKWNSVCLSQYTNRRNFSVASTLNMRFVQFTGSKGGPQRLGVQLAEDGDIFDISGVDSSIPNSLVKFLKSGDDMMEKTKRIVAEGKSVFALSEVRLLPPLTSPDKIACVGLNYKGHCDEQNIPYPKEPVFFSKWSSCIVGPNASVELPSVTKEFDWEVELAVVIGKQGKDIRKKDAINHVFGYSVAVDLTARDWQKKRNGGQWLLGKSMDGACPLGPAVVIKEVVPDPHTLPIRCKVNGEVKQDANTNELINRIDFIISYLSRCCTLLPGDVILTGTPSGVGLYRNPPEFLKAGDIIESEIEGVGKLKTIIV</sequence>
<dbReference type="SUPFAM" id="SSF56529">
    <property type="entry name" value="FAH"/>
    <property type="match status" value="1"/>
</dbReference>
<dbReference type="InterPro" id="IPR011234">
    <property type="entry name" value="Fumarylacetoacetase-like_C"/>
</dbReference>
<comment type="caution">
    <text evidence="4">The sequence shown here is derived from an EMBL/GenBank/DDBJ whole genome shotgun (WGS) entry which is preliminary data.</text>
</comment>
<proteinExistence type="inferred from homology"/>
<organism evidence="4 5">
    <name type="scientific">Diploptera punctata</name>
    <name type="common">Pacific beetle cockroach</name>
    <dbReference type="NCBI Taxonomy" id="6984"/>
    <lineage>
        <taxon>Eukaryota</taxon>
        <taxon>Metazoa</taxon>
        <taxon>Ecdysozoa</taxon>
        <taxon>Arthropoda</taxon>
        <taxon>Hexapoda</taxon>
        <taxon>Insecta</taxon>
        <taxon>Pterygota</taxon>
        <taxon>Neoptera</taxon>
        <taxon>Polyneoptera</taxon>
        <taxon>Dictyoptera</taxon>
        <taxon>Blattodea</taxon>
        <taxon>Blaberoidea</taxon>
        <taxon>Blaberidae</taxon>
        <taxon>Diplopterinae</taxon>
        <taxon>Diploptera</taxon>
    </lineage>
</organism>
<dbReference type="Pfam" id="PF01557">
    <property type="entry name" value="FAA_hydrolase"/>
    <property type="match status" value="1"/>
</dbReference>